<evidence type="ECO:0000256" key="1">
    <source>
        <dbReference type="ARBA" id="ARBA00022670"/>
    </source>
</evidence>
<feature type="compositionally biased region" description="Basic and acidic residues" evidence="3">
    <location>
        <begin position="45"/>
        <end position="62"/>
    </location>
</feature>
<evidence type="ECO:0000256" key="2">
    <source>
        <dbReference type="ARBA" id="ARBA00022801"/>
    </source>
</evidence>
<keyword evidence="2" id="KW-0378">Hydrolase</keyword>
<dbReference type="Pfam" id="PF02902">
    <property type="entry name" value="Peptidase_C48"/>
    <property type="match status" value="1"/>
</dbReference>
<reference evidence="5 6" key="1">
    <citation type="submission" date="2021-05" db="EMBL/GenBank/DDBJ databases">
        <title>Genome Assembly of Synthetic Allotetraploid Brassica napus Reveals Homoeologous Exchanges between Subgenomes.</title>
        <authorList>
            <person name="Davis J.T."/>
        </authorList>
    </citation>
    <scope>NUCLEOTIDE SEQUENCE [LARGE SCALE GENOMIC DNA]</scope>
    <source>
        <strain evidence="6">cv. Da-Ae</strain>
        <tissue evidence="5">Seedling</tissue>
    </source>
</reference>
<organism evidence="5 6">
    <name type="scientific">Brassica napus</name>
    <name type="common">Rape</name>
    <dbReference type="NCBI Taxonomy" id="3708"/>
    <lineage>
        <taxon>Eukaryota</taxon>
        <taxon>Viridiplantae</taxon>
        <taxon>Streptophyta</taxon>
        <taxon>Embryophyta</taxon>
        <taxon>Tracheophyta</taxon>
        <taxon>Spermatophyta</taxon>
        <taxon>Magnoliopsida</taxon>
        <taxon>eudicotyledons</taxon>
        <taxon>Gunneridae</taxon>
        <taxon>Pentapetalae</taxon>
        <taxon>rosids</taxon>
        <taxon>malvids</taxon>
        <taxon>Brassicales</taxon>
        <taxon>Brassicaceae</taxon>
        <taxon>Brassiceae</taxon>
        <taxon>Brassica</taxon>
    </lineage>
</organism>
<dbReference type="Proteomes" id="UP000824890">
    <property type="component" value="Unassembled WGS sequence"/>
</dbReference>
<feature type="region of interest" description="Disordered" evidence="3">
    <location>
        <begin position="45"/>
        <end position="76"/>
    </location>
</feature>
<feature type="domain" description="Ubiquitin-like protease family profile" evidence="4">
    <location>
        <begin position="270"/>
        <end position="324"/>
    </location>
</feature>
<name>A0ABQ7Y2L5_BRANA</name>
<gene>
    <name evidence="5" type="ORF">HID58_079626</name>
</gene>
<evidence type="ECO:0000313" key="6">
    <source>
        <dbReference type="Proteomes" id="UP000824890"/>
    </source>
</evidence>
<keyword evidence="1" id="KW-0645">Protease</keyword>
<sequence>MVYDLSTKVANLEFGKTNCEDDPSFHSPITSQYAIQHYKSLDHKYPNHKSVDHKSHEHKSPEHTTTLNTSPGHNSPDHKFVDQNYPHYTSLILTSPNHQSHILKSHLSTSLDRTSADPQHQSTKNLLNPNQALQYTHPILGNHALLPMTTVLILTAPCTTYCFKALRSSSPLEQEVESGFVELSDYSSAEDTPMYRPSDEETHLASKLFCCHDIPSLHSSLPFPSPSGTFSLLLCQHTSKYVFTVNTPMIWDGSHWVDRKVEWFMESVLITLPYLVKKVAKHQQTQLCGLDPFSWYCVPDIYYNERTGDCGPISIKSFEMNAHGDLAPPHVWVNRRPS</sequence>
<proteinExistence type="predicted"/>
<keyword evidence="6" id="KW-1185">Reference proteome</keyword>
<accession>A0ABQ7Y2L5</accession>
<comment type="caution">
    <text evidence="5">The sequence shown here is derived from an EMBL/GenBank/DDBJ whole genome shotgun (WGS) entry which is preliminary data.</text>
</comment>
<dbReference type="InterPro" id="IPR003653">
    <property type="entry name" value="Peptidase_C48_C"/>
</dbReference>
<evidence type="ECO:0000259" key="4">
    <source>
        <dbReference type="Pfam" id="PF02902"/>
    </source>
</evidence>
<feature type="compositionally biased region" description="Polar residues" evidence="3">
    <location>
        <begin position="63"/>
        <end position="73"/>
    </location>
</feature>
<evidence type="ECO:0000256" key="3">
    <source>
        <dbReference type="SAM" id="MobiDB-lite"/>
    </source>
</evidence>
<dbReference type="EMBL" id="JAGKQM010000018">
    <property type="protein sequence ID" value="KAH0862415.1"/>
    <property type="molecule type" value="Genomic_DNA"/>
</dbReference>
<evidence type="ECO:0000313" key="5">
    <source>
        <dbReference type="EMBL" id="KAH0862415.1"/>
    </source>
</evidence>
<protein>
    <recommendedName>
        <fullName evidence="4">Ubiquitin-like protease family profile domain-containing protein</fullName>
    </recommendedName>
</protein>